<evidence type="ECO:0000256" key="4">
    <source>
        <dbReference type="ARBA" id="ARBA00022679"/>
    </source>
</evidence>
<dbReference type="EC" id="2.7.4.9" evidence="2 11"/>
<dbReference type="GO" id="GO:0005829">
    <property type="term" value="C:cytosol"/>
    <property type="evidence" value="ECO:0007669"/>
    <property type="project" value="TreeGrafter"/>
</dbReference>
<proteinExistence type="inferred from homology"/>
<evidence type="ECO:0000256" key="10">
    <source>
        <dbReference type="ARBA" id="ARBA00057735"/>
    </source>
</evidence>
<feature type="domain" description="Thymidylate kinase-like" evidence="12">
    <location>
        <begin position="8"/>
        <end position="199"/>
    </location>
</feature>
<dbReference type="InterPro" id="IPR027417">
    <property type="entry name" value="P-loop_NTPase"/>
</dbReference>
<dbReference type="PANTHER" id="PTHR10344">
    <property type="entry name" value="THYMIDYLATE KINASE"/>
    <property type="match status" value="1"/>
</dbReference>
<evidence type="ECO:0000256" key="9">
    <source>
        <dbReference type="ARBA" id="ARBA00048743"/>
    </source>
</evidence>
<dbReference type="GO" id="GO:0006235">
    <property type="term" value="P:dTTP biosynthetic process"/>
    <property type="evidence" value="ECO:0007669"/>
    <property type="project" value="UniProtKB-UniRule"/>
</dbReference>
<reference evidence="13 14" key="1">
    <citation type="submission" date="2020-01" db="EMBL/GenBank/DDBJ databases">
        <title>Complete and circular genome sequences of six lactobacillus isolates from horses.</title>
        <authorList>
            <person name="Hassan H.M."/>
        </authorList>
    </citation>
    <scope>NUCLEOTIDE SEQUENCE [LARGE SCALE GENOMIC DNA]</scope>
    <source>
        <strain evidence="13 14">1A</strain>
    </source>
</reference>
<comment type="function">
    <text evidence="10 11">Phosphorylation of dTMP to form dTDP in both de novo and salvage pathways of dTTP synthesis.</text>
</comment>
<dbReference type="KEGG" id="lsw:GTO87_01890"/>
<accession>A0A7H9EJ47</accession>
<dbReference type="CDD" id="cd01672">
    <property type="entry name" value="TMPK"/>
    <property type="match status" value="1"/>
</dbReference>
<dbReference type="Pfam" id="PF02223">
    <property type="entry name" value="Thymidylate_kin"/>
    <property type="match status" value="1"/>
</dbReference>
<evidence type="ECO:0000256" key="7">
    <source>
        <dbReference type="ARBA" id="ARBA00022777"/>
    </source>
</evidence>
<name>A0A7H9EJ47_9LACO</name>
<dbReference type="SUPFAM" id="SSF52540">
    <property type="entry name" value="P-loop containing nucleoside triphosphate hydrolases"/>
    <property type="match status" value="1"/>
</dbReference>
<dbReference type="Proteomes" id="UP000510886">
    <property type="component" value="Chromosome"/>
</dbReference>
<dbReference type="NCBIfam" id="TIGR00041">
    <property type="entry name" value="DTMP_kinase"/>
    <property type="match status" value="1"/>
</dbReference>
<dbReference type="RefSeq" id="WP_180849331.1">
    <property type="nucleotide sequence ID" value="NZ_CP047418.1"/>
</dbReference>
<evidence type="ECO:0000256" key="11">
    <source>
        <dbReference type="HAMAP-Rule" id="MF_00165"/>
    </source>
</evidence>
<evidence type="ECO:0000256" key="8">
    <source>
        <dbReference type="ARBA" id="ARBA00022840"/>
    </source>
</evidence>
<comment type="catalytic activity">
    <reaction evidence="9 11">
        <text>dTMP + ATP = dTDP + ADP</text>
        <dbReference type="Rhea" id="RHEA:13517"/>
        <dbReference type="ChEBI" id="CHEBI:30616"/>
        <dbReference type="ChEBI" id="CHEBI:58369"/>
        <dbReference type="ChEBI" id="CHEBI:63528"/>
        <dbReference type="ChEBI" id="CHEBI:456216"/>
        <dbReference type="EC" id="2.7.4.9"/>
    </reaction>
</comment>
<evidence type="ECO:0000256" key="6">
    <source>
        <dbReference type="ARBA" id="ARBA00022741"/>
    </source>
</evidence>
<dbReference type="AlphaFoldDB" id="A0A7H9EJ47"/>
<dbReference type="GO" id="GO:0006227">
    <property type="term" value="P:dUDP biosynthetic process"/>
    <property type="evidence" value="ECO:0007669"/>
    <property type="project" value="TreeGrafter"/>
</dbReference>
<dbReference type="InterPro" id="IPR018094">
    <property type="entry name" value="Thymidylate_kinase"/>
</dbReference>
<evidence type="ECO:0000256" key="5">
    <source>
        <dbReference type="ARBA" id="ARBA00022727"/>
    </source>
</evidence>
<keyword evidence="6 11" id="KW-0547">Nucleotide-binding</keyword>
<organism evidence="13 14">
    <name type="scientific">Ligilactobacillus saerimneri</name>
    <dbReference type="NCBI Taxonomy" id="228229"/>
    <lineage>
        <taxon>Bacteria</taxon>
        <taxon>Bacillati</taxon>
        <taxon>Bacillota</taxon>
        <taxon>Bacilli</taxon>
        <taxon>Lactobacillales</taxon>
        <taxon>Lactobacillaceae</taxon>
        <taxon>Ligilactobacillus</taxon>
    </lineage>
</organism>
<dbReference type="HAMAP" id="MF_00165">
    <property type="entry name" value="Thymidylate_kinase"/>
    <property type="match status" value="1"/>
</dbReference>
<feature type="binding site" evidence="11">
    <location>
        <begin position="10"/>
        <end position="17"/>
    </location>
    <ligand>
        <name>ATP</name>
        <dbReference type="ChEBI" id="CHEBI:30616"/>
    </ligand>
</feature>
<evidence type="ECO:0000256" key="2">
    <source>
        <dbReference type="ARBA" id="ARBA00012980"/>
    </source>
</evidence>
<dbReference type="InterPro" id="IPR039430">
    <property type="entry name" value="Thymidylate_kin-like_dom"/>
</dbReference>
<evidence type="ECO:0000313" key="14">
    <source>
        <dbReference type="Proteomes" id="UP000510886"/>
    </source>
</evidence>
<evidence type="ECO:0000313" key="13">
    <source>
        <dbReference type="EMBL" id="QLL77479.1"/>
    </source>
</evidence>
<sequence>MRGLFITFEGLDGSGKTSVLNQVKADLETTGKKNYIFTREPGGNRIAEAVRAIILDKKNTEMAARTEALLYAAARSQHVVETIEPALAAGKVVFCDRYVDSSLVYQGAGRHIGIDEVAAINSFATQGLEADLTFYFKIQPQVGLKRIKDHRQDQIDRMDSQDVSFYEETYAAYERLAQENPSRYVVIDANRPLAEVVAAVSQQLSQRVGQYLE</sequence>
<dbReference type="GO" id="GO:0005524">
    <property type="term" value="F:ATP binding"/>
    <property type="evidence" value="ECO:0007669"/>
    <property type="project" value="UniProtKB-UniRule"/>
</dbReference>
<dbReference type="PANTHER" id="PTHR10344:SF4">
    <property type="entry name" value="UMP-CMP KINASE 2, MITOCHONDRIAL"/>
    <property type="match status" value="1"/>
</dbReference>
<evidence type="ECO:0000259" key="12">
    <source>
        <dbReference type="Pfam" id="PF02223"/>
    </source>
</evidence>
<keyword evidence="5 11" id="KW-0545">Nucleotide biosynthesis</keyword>
<keyword evidence="7 11" id="KW-0418">Kinase</keyword>
<evidence type="ECO:0000256" key="3">
    <source>
        <dbReference type="ARBA" id="ARBA00017144"/>
    </source>
</evidence>
<keyword evidence="8 11" id="KW-0067">ATP-binding</keyword>
<dbReference type="Gene3D" id="3.40.50.300">
    <property type="entry name" value="P-loop containing nucleotide triphosphate hydrolases"/>
    <property type="match status" value="1"/>
</dbReference>
<comment type="similarity">
    <text evidence="1 11">Belongs to the thymidylate kinase family.</text>
</comment>
<evidence type="ECO:0000256" key="1">
    <source>
        <dbReference type="ARBA" id="ARBA00009776"/>
    </source>
</evidence>
<protein>
    <recommendedName>
        <fullName evidence="3 11">Thymidylate kinase</fullName>
        <ecNumber evidence="2 11">2.7.4.9</ecNumber>
    </recommendedName>
    <alternativeName>
        <fullName evidence="11">dTMP kinase</fullName>
    </alternativeName>
</protein>
<keyword evidence="4 11" id="KW-0808">Transferase</keyword>
<dbReference type="FunFam" id="3.40.50.300:FF:000225">
    <property type="entry name" value="Thymidylate kinase"/>
    <property type="match status" value="1"/>
</dbReference>
<dbReference type="EMBL" id="CP047418">
    <property type="protein sequence ID" value="QLL77479.1"/>
    <property type="molecule type" value="Genomic_DNA"/>
</dbReference>
<gene>
    <name evidence="11" type="primary">tmk</name>
    <name evidence="13" type="ORF">GTO87_01890</name>
</gene>
<dbReference type="GO" id="GO:0006233">
    <property type="term" value="P:dTDP biosynthetic process"/>
    <property type="evidence" value="ECO:0007669"/>
    <property type="project" value="InterPro"/>
</dbReference>
<dbReference type="GO" id="GO:0004798">
    <property type="term" value="F:dTMP kinase activity"/>
    <property type="evidence" value="ECO:0007669"/>
    <property type="project" value="UniProtKB-UniRule"/>
</dbReference>